<dbReference type="RefSeq" id="WP_206004617.1">
    <property type="nucleotide sequence ID" value="NZ_CP070616.1"/>
</dbReference>
<protein>
    <recommendedName>
        <fullName evidence="1">Wadjet protein JetD C-terminal domain-containing protein</fullName>
    </recommendedName>
</protein>
<evidence type="ECO:0000313" key="2">
    <source>
        <dbReference type="EMBL" id="QSE87853.1"/>
    </source>
</evidence>
<dbReference type="Proteomes" id="UP000662986">
    <property type="component" value="Plasmid unnamed3"/>
</dbReference>
<feature type="domain" description="Wadjet protein JetD C-terminal" evidence="1">
    <location>
        <begin position="200"/>
        <end position="348"/>
    </location>
</feature>
<dbReference type="Pfam" id="PF09983">
    <property type="entry name" value="JetD_C"/>
    <property type="match status" value="1"/>
</dbReference>
<sequence>MIAEVAKEVPTLAPRTARLAALLEEAERRTVVLDELWDMWAKSDPGGIGRPERRANLADAIEELRAANLVTPSKSIDKSALPYLPTRVTLPAPANSPTATALARSIIWRPELAWALSARLTVGQVQTLSTINIWLRDNSHKDDELPLRERSLEVFGHEKVLDKAINTTLFGPGRITLDMLRTFRTHPPLAGTRVGDGPVLLVVENDNTFHSIRAALQGQVNESSWGTVGYVAWGAGGAFEASVRSTGDVQGITRVRYFGDIDIDGLRIPRSAAATAAREGLPPVLPAYALYQMLLDTDVRQQHRSHVIAPVAAEVAAWLDRPQLVSDVTALLGAAVRIPQEALTATTLVQQRTWLDGL</sequence>
<reference evidence="2 3" key="1">
    <citation type="journal article" date="2021" name="Microbiol. Resour. Announc.">
        <title>Complete Genome Sequences of Two Rhodococcus sp. Strains with Large and Linear Chromosomes, Isolated from Apple Rhizosphere.</title>
        <authorList>
            <person name="Benning S."/>
            <person name="Brugnone N."/>
            <person name="Siani R."/>
            <person name="Kublik S."/>
            <person name="Schloter M."/>
            <person name="Rad V."/>
        </authorList>
    </citation>
    <scope>NUCLEOTIDE SEQUENCE [LARGE SCALE GENOMIC DNA]</scope>
    <source>
        <strain evidence="2 3">R79</strain>
    </source>
</reference>
<dbReference type="InterPro" id="IPR024534">
    <property type="entry name" value="JetD_C"/>
</dbReference>
<organism evidence="2 3">
    <name type="scientific">Rhodococcus pseudokoreensis</name>
    <dbReference type="NCBI Taxonomy" id="2811421"/>
    <lineage>
        <taxon>Bacteria</taxon>
        <taxon>Bacillati</taxon>
        <taxon>Actinomycetota</taxon>
        <taxon>Actinomycetes</taxon>
        <taxon>Mycobacteriales</taxon>
        <taxon>Nocardiaceae</taxon>
        <taxon>Rhodococcus</taxon>
    </lineage>
</organism>
<accession>A0A974VYB9</accession>
<proteinExistence type="predicted"/>
<keyword evidence="2" id="KW-0614">Plasmid</keyword>
<gene>
    <name evidence="2" type="ORF">JWS13_04125</name>
</gene>
<evidence type="ECO:0000313" key="3">
    <source>
        <dbReference type="Proteomes" id="UP000662986"/>
    </source>
</evidence>
<dbReference type="EMBL" id="CP070616">
    <property type="protein sequence ID" value="QSE87853.1"/>
    <property type="molecule type" value="Genomic_DNA"/>
</dbReference>
<reference evidence="2 3" key="2">
    <citation type="journal article" date="2022" name="Arch. Microbiol.">
        <title>Rhodococcus pseudokoreensis sp. nov. isolated from the rhizosphere of young M26 apple rootstocks.</title>
        <authorList>
            <person name="Kampfer P."/>
            <person name="Glaeser S.P."/>
            <person name="Blom J."/>
            <person name="Wolf J."/>
            <person name="Benning S."/>
            <person name="Schloter M."/>
            <person name="Neumann-Schaal M."/>
        </authorList>
    </citation>
    <scope>NUCLEOTIDE SEQUENCE [LARGE SCALE GENOMIC DNA]</scope>
    <source>
        <strain evidence="2 3">R79</strain>
    </source>
</reference>
<keyword evidence="3" id="KW-1185">Reference proteome</keyword>
<geneLocation type="plasmid" evidence="2 3">
    <name>unnamed3</name>
</geneLocation>
<evidence type="ECO:0000259" key="1">
    <source>
        <dbReference type="Pfam" id="PF09983"/>
    </source>
</evidence>
<name>A0A974VYB9_9NOCA</name>